<dbReference type="GO" id="GO:0045893">
    <property type="term" value="P:positive regulation of DNA-templated transcription"/>
    <property type="evidence" value="ECO:0007669"/>
    <property type="project" value="UniProtKB-UniRule"/>
</dbReference>
<accession>A0A916NLW5</accession>
<comment type="subunit">
    <text evidence="1">Forms a complex with the RNAP catalytic core and with free principal sigma factors.</text>
</comment>
<sequence length="121" mass="13988">MAERTLRGARIGSTSLQSEEGIEFAPRRRVEYITDKGTRFAVMFDAEAEPPAEWTDQRSGEIGFLDDDAGRAARAEFEEKEGQQRTHWDMLMERRSREELEELLQERLQLLRARRGGEGTD</sequence>
<comment type="caution">
    <text evidence="1">Lacks conserved residue(s) required for the propagation of feature annotation.</text>
</comment>
<dbReference type="RefSeq" id="WP_218114207.1">
    <property type="nucleotide sequence ID" value="NZ_CAJVAP010000005.1"/>
</dbReference>
<name>A0A916NLW5_9MICO</name>
<dbReference type="AlphaFoldDB" id="A0A916NLW5"/>
<dbReference type="GO" id="GO:0001000">
    <property type="term" value="F:bacterial-type RNA polymerase core enzyme binding"/>
    <property type="evidence" value="ECO:0007669"/>
    <property type="project" value="UniProtKB-UniRule"/>
</dbReference>
<protein>
    <recommendedName>
        <fullName evidence="1">RNA polymerase-binding protein RbpA</fullName>
    </recommendedName>
</protein>
<dbReference type="InterPro" id="IPR025182">
    <property type="entry name" value="RNApol-bd_RbpA"/>
</dbReference>
<dbReference type="Pfam" id="PF13397">
    <property type="entry name" value="RbpA"/>
    <property type="match status" value="1"/>
</dbReference>
<comment type="function">
    <text evidence="1">Binds to RNA polymerase (RNAP), stimulating transcription from principal, but not alternative sigma factor promoters.</text>
</comment>
<reference evidence="2" key="1">
    <citation type="submission" date="2021-06" db="EMBL/GenBank/DDBJ databases">
        <authorList>
            <person name="Criscuolo A."/>
        </authorList>
    </citation>
    <scope>NUCLEOTIDE SEQUENCE</scope>
    <source>
        <strain evidence="2">CIP111803</strain>
    </source>
</reference>
<evidence type="ECO:0000313" key="3">
    <source>
        <dbReference type="Proteomes" id="UP000693892"/>
    </source>
</evidence>
<dbReference type="EMBL" id="CAJVAP010000005">
    <property type="protein sequence ID" value="CAG7602737.1"/>
    <property type="molecule type" value="Genomic_DNA"/>
</dbReference>
<comment type="caution">
    <text evidence="2">The sequence shown here is derived from an EMBL/GenBank/DDBJ whole genome shotgun (WGS) entry which is preliminary data.</text>
</comment>
<dbReference type="HAMAP" id="MF_01483">
    <property type="entry name" value="RbpA"/>
    <property type="match status" value="1"/>
</dbReference>
<keyword evidence="3" id="KW-1185">Reference proteome</keyword>
<gene>
    <name evidence="2" type="primary">rbpA_1</name>
    <name evidence="1" type="synonym">rbpA</name>
    <name evidence="2" type="ORF">LEUCIP111803_00585</name>
</gene>
<organism evidence="2 3">
    <name type="scientific">Leucobacter soli</name>
    <dbReference type="NCBI Taxonomy" id="2812850"/>
    <lineage>
        <taxon>Bacteria</taxon>
        <taxon>Bacillati</taxon>
        <taxon>Actinomycetota</taxon>
        <taxon>Actinomycetes</taxon>
        <taxon>Micrococcales</taxon>
        <taxon>Microbacteriaceae</taxon>
        <taxon>Leucobacter</taxon>
    </lineage>
</organism>
<comment type="similarity">
    <text evidence="1">Belongs to the RNA polymerase-binding protein RbpA family.</text>
</comment>
<dbReference type="Proteomes" id="UP000693892">
    <property type="component" value="Unassembled WGS sequence"/>
</dbReference>
<evidence type="ECO:0000256" key="1">
    <source>
        <dbReference type="HAMAP-Rule" id="MF_01483"/>
    </source>
</evidence>
<evidence type="ECO:0000313" key="2">
    <source>
        <dbReference type="EMBL" id="CAG7602737.1"/>
    </source>
</evidence>
<proteinExistence type="inferred from homology"/>
<keyword evidence="1" id="KW-0804">Transcription</keyword>
<keyword evidence="1" id="KW-0805">Transcription regulation</keyword>